<dbReference type="PRINTS" id="PR00131">
    <property type="entry name" value="GLHYDRLASE1"/>
</dbReference>
<evidence type="ECO:0000256" key="4">
    <source>
        <dbReference type="RuleBase" id="RU003690"/>
    </source>
</evidence>
<dbReference type="Gene3D" id="3.20.20.80">
    <property type="entry name" value="Glycosidases"/>
    <property type="match status" value="1"/>
</dbReference>
<dbReference type="EMBL" id="CAIZ01000004">
    <property type="protein sequence ID" value="CCH68487.1"/>
    <property type="molecule type" value="Genomic_DNA"/>
</dbReference>
<evidence type="ECO:0000256" key="2">
    <source>
        <dbReference type="ARBA" id="ARBA00022801"/>
    </source>
</evidence>
<keyword evidence="3" id="KW-0326">Glycosidase</keyword>
<dbReference type="GO" id="GO:0008422">
    <property type="term" value="F:beta-glucosidase activity"/>
    <property type="evidence" value="ECO:0007669"/>
    <property type="project" value="TreeGrafter"/>
</dbReference>
<name>N0DXI3_9MICO</name>
<dbReference type="Pfam" id="PF00232">
    <property type="entry name" value="Glyco_hydro_1"/>
    <property type="match status" value="1"/>
</dbReference>
<dbReference type="GO" id="GO:0005975">
    <property type="term" value="P:carbohydrate metabolic process"/>
    <property type="evidence" value="ECO:0007669"/>
    <property type="project" value="InterPro"/>
</dbReference>
<keyword evidence="6" id="KW-1185">Reference proteome</keyword>
<evidence type="ECO:0000256" key="3">
    <source>
        <dbReference type="ARBA" id="ARBA00023295"/>
    </source>
</evidence>
<dbReference type="STRING" id="1193181.BN10_1010002"/>
<proteinExistence type="inferred from homology"/>
<evidence type="ECO:0000313" key="6">
    <source>
        <dbReference type="Proteomes" id="UP000013167"/>
    </source>
</evidence>
<dbReference type="PANTHER" id="PTHR10353">
    <property type="entry name" value="GLYCOSYL HYDROLASE"/>
    <property type="match status" value="1"/>
</dbReference>
<comment type="similarity">
    <text evidence="1 4">Belongs to the glycosyl hydrolase 1 family.</text>
</comment>
<gene>
    <name evidence="5" type="ORF">BN10_1010002</name>
</gene>
<accession>N0DXI3</accession>
<sequence length="207" mass="23025">MTDSEGPGGHAFSIAELRIGVATCATQIKGGRRATNWAALPGRHDDWLGINYHSRTAVSGLDDGTFPNSPVNDLGWEVHPQGLVDVARWLHDRYPGPIWITENGTADNSDSFRSRYLYDHLRAIAGSGLPIERYYHWCFVDNWEWAEGEVPRFGIVRLDHATQERTVKESGHFLAAVIADRGVAEASYAAHVASQRYRIESEPSPRG</sequence>
<dbReference type="AlphaFoldDB" id="N0DXI3"/>
<dbReference type="InterPro" id="IPR017853">
    <property type="entry name" value="GH"/>
</dbReference>
<organism evidence="5 6">
    <name type="scientific">Phycicoccus elongatus Lp2</name>
    <dbReference type="NCBI Taxonomy" id="1193181"/>
    <lineage>
        <taxon>Bacteria</taxon>
        <taxon>Bacillati</taxon>
        <taxon>Actinomycetota</taxon>
        <taxon>Actinomycetes</taxon>
        <taxon>Micrococcales</taxon>
        <taxon>Intrasporangiaceae</taxon>
        <taxon>Phycicoccus</taxon>
    </lineage>
</organism>
<dbReference type="OrthoDB" id="9765195at2"/>
<dbReference type="PANTHER" id="PTHR10353:SF209">
    <property type="entry name" value="GALACTOLIPID GALACTOSYLTRANSFERASE SFR2, CHLOROPLASTIC"/>
    <property type="match status" value="1"/>
</dbReference>
<dbReference type="RefSeq" id="WP_010851391.1">
    <property type="nucleotide sequence ID" value="NZ_HF570956.1"/>
</dbReference>
<comment type="caution">
    <text evidence="5">The sequence shown here is derived from an EMBL/GenBank/DDBJ whole genome shotgun (WGS) entry which is preliminary data.</text>
</comment>
<evidence type="ECO:0008006" key="7">
    <source>
        <dbReference type="Google" id="ProtNLM"/>
    </source>
</evidence>
<dbReference type="InterPro" id="IPR001360">
    <property type="entry name" value="Glyco_hydro_1"/>
</dbReference>
<evidence type="ECO:0000256" key="1">
    <source>
        <dbReference type="ARBA" id="ARBA00010838"/>
    </source>
</evidence>
<evidence type="ECO:0000313" key="5">
    <source>
        <dbReference type="EMBL" id="CCH68487.1"/>
    </source>
</evidence>
<keyword evidence="2" id="KW-0378">Hydrolase</keyword>
<dbReference type="eggNOG" id="COG2723">
    <property type="taxonomic scope" value="Bacteria"/>
</dbReference>
<reference evidence="5 6" key="1">
    <citation type="journal article" date="2013" name="ISME J.">
        <title>A metabolic model for members of the genus Tetrasphaera involved in enhanced biological phosphorus removal.</title>
        <authorList>
            <person name="Kristiansen R."/>
            <person name="Nguyen H.T.T."/>
            <person name="Saunders A.M."/>
            <person name="Nielsen J.L."/>
            <person name="Wimmer R."/>
            <person name="Le V.Q."/>
            <person name="McIlroy S.J."/>
            <person name="Petrovski S."/>
            <person name="Seviour R.J."/>
            <person name="Calteau A."/>
            <person name="Nielsen K.L."/>
            <person name="Nielsen P.H."/>
        </authorList>
    </citation>
    <scope>NUCLEOTIDE SEQUENCE [LARGE SCALE GENOMIC DNA]</scope>
    <source>
        <strain evidence="5 6">Lp2</strain>
    </source>
</reference>
<dbReference type="Proteomes" id="UP000013167">
    <property type="component" value="Unassembled WGS sequence"/>
</dbReference>
<dbReference type="SUPFAM" id="SSF51445">
    <property type="entry name" value="(Trans)glycosidases"/>
    <property type="match status" value="1"/>
</dbReference>
<dbReference type="HOGENOM" id="CLU_1325826_0_0_11"/>
<protein>
    <recommendedName>
        <fullName evidence="7">Beta-glucosidase</fullName>
    </recommendedName>
</protein>